<dbReference type="AlphaFoldDB" id="A0A7K9UVB7"/>
<dbReference type="SMART" id="SM00409">
    <property type="entry name" value="IG"/>
    <property type="match status" value="2"/>
</dbReference>
<dbReference type="InterPro" id="IPR050958">
    <property type="entry name" value="Cell_Adh-Cytoskel_Orgn"/>
</dbReference>
<dbReference type="GO" id="GO:0050808">
    <property type="term" value="P:synapse organization"/>
    <property type="evidence" value="ECO:0007669"/>
    <property type="project" value="TreeGrafter"/>
</dbReference>
<dbReference type="PANTHER" id="PTHR45080:SF28">
    <property type="entry name" value="HEMICENTIN-2"/>
    <property type="match status" value="1"/>
</dbReference>
<proteinExistence type="predicted"/>
<dbReference type="Pfam" id="PF07679">
    <property type="entry name" value="I-set"/>
    <property type="match status" value="1"/>
</dbReference>
<dbReference type="Pfam" id="PF13927">
    <property type="entry name" value="Ig_3"/>
    <property type="match status" value="1"/>
</dbReference>
<dbReference type="InterPro" id="IPR003598">
    <property type="entry name" value="Ig_sub2"/>
</dbReference>
<dbReference type="PROSITE" id="PS50835">
    <property type="entry name" value="IG_LIKE"/>
    <property type="match status" value="2"/>
</dbReference>
<feature type="non-terminal residue" evidence="2">
    <location>
        <position position="1"/>
    </location>
</feature>
<dbReference type="CDD" id="cd00096">
    <property type="entry name" value="Ig"/>
    <property type="match status" value="1"/>
</dbReference>
<protein>
    <submittedName>
        <fullName evidence="2">HMCN2 protein</fullName>
    </submittedName>
</protein>
<keyword evidence="3" id="KW-1185">Reference proteome</keyword>
<feature type="domain" description="Ig-like" evidence="1">
    <location>
        <begin position="32"/>
        <end position="120"/>
    </location>
</feature>
<dbReference type="GO" id="GO:0030424">
    <property type="term" value="C:axon"/>
    <property type="evidence" value="ECO:0007669"/>
    <property type="project" value="TreeGrafter"/>
</dbReference>
<dbReference type="GO" id="GO:0043025">
    <property type="term" value="C:neuronal cell body"/>
    <property type="evidence" value="ECO:0007669"/>
    <property type="project" value="TreeGrafter"/>
</dbReference>
<name>A0A7K9UVB7_ANSSE</name>
<dbReference type="Gene3D" id="2.60.40.10">
    <property type="entry name" value="Immunoglobulins"/>
    <property type="match status" value="2"/>
</dbReference>
<evidence type="ECO:0000259" key="1">
    <source>
        <dbReference type="PROSITE" id="PS50835"/>
    </source>
</evidence>
<dbReference type="GO" id="GO:0008046">
    <property type="term" value="F:axon guidance receptor activity"/>
    <property type="evidence" value="ECO:0007669"/>
    <property type="project" value="TreeGrafter"/>
</dbReference>
<sequence>IPLGPCTLQAAPVPGSRGWSQPLPSSCPPAPPQLQIGDGESQVTAIANDSLSIHCHATGVPLPQIRWLKDGRLLGAGDGVVVSEDGSTLLIARVGLGHQGLYVCQGSSRAGGAQAEVQIRVQVPPNIEPSAVDVAVLENSTASLECLATGVPAPDIAWYKGSEQLVTSLGRMLSRDRKRLEIPRAHLSDAGSYRCV</sequence>
<feature type="non-terminal residue" evidence="2">
    <location>
        <position position="196"/>
    </location>
</feature>
<dbReference type="InterPro" id="IPR007110">
    <property type="entry name" value="Ig-like_dom"/>
</dbReference>
<feature type="domain" description="Ig-like" evidence="1">
    <location>
        <begin position="125"/>
        <end position="196"/>
    </location>
</feature>
<accession>A0A7K9UVB7</accession>
<gene>
    <name evidence="2" type="primary">Hmcn2_2</name>
    <name evidence="2" type="ORF">ANSSEM_R15573</name>
</gene>
<dbReference type="SUPFAM" id="SSF48726">
    <property type="entry name" value="Immunoglobulin"/>
    <property type="match status" value="2"/>
</dbReference>
<dbReference type="OrthoDB" id="5985519at2759"/>
<dbReference type="GO" id="GO:0007156">
    <property type="term" value="P:homophilic cell adhesion via plasma membrane adhesion molecules"/>
    <property type="evidence" value="ECO:0007669"/>
    <property type="project" value="TreeGrafter"/>
</dbReference>
<dbReference type="InterPro" id="IPR036179">
    <property type="entry name" value="Ig-like_dom_sf"/>
</dbReference>
<dbReference type="InterPro" id="IPR013783">
    <property type="entry name" value="Ig-like_fold"/>
</dbReference>
<dbReference type="Proteomes" id="UP000567872">
    <property type="component" value="Unassembled WGS sequence"/>
</dbReference>
<dbReference type="GO" id="GO:0005886">
    <property type="term" value="C:plasma membrane"/>
    <property type="evidence" value="ECO:0007669"/>
    <property type="project" value="TreeGrafter"/>
</dbReference>
<dbReference type="EMBL" id="VXAA01001706">
    <property type="protein sequence ID" value="NXI64310.1"/>
    <property type="molecule type" value="Genomic_DNA"/>
</dbReference>
<dbReference type="PANTHER" id="PTHR45080">
    <property type="entry name" value="CONTACTIN 5"/>
    <property type="match status" value="1"/>
</dbReference>
<dbReference type="SMART" id="SM00408">
    <property type="entry name" value="IGc2"/>
    <property type="match status" value="2"/>
</dbReference>
<comment type="caution">
    <text evidence="2">The sequence shown here is derived from an EMBL/GenBank/DDBJ whole genome shotgun (WGS) entry which is preliminary data.</text>
</comment>
<reference evidence="2 3" key="1">
    <citation type="submission" date="2019-09" db="EMBL/GenBank/DDBJ databases">
        <title>Bird 10,000 Genomes (B10K) Project - Family phase.</title>
        <authorList>
            <person name="Zhang G."/>
        </authorList>
    </citation>
    <scope>NUCLEOTIDE SEQUENCE [LARGE SCALE GENOMIC DNA]</scope>
    <source>
        <strain evidence="2">B10K-DU-001-57</strain>
        <tissue evidence="2">Muscle</tissue>
    </source>
</reference>
<evidence type="ECO:0000313" key="2">
    <source>
        <dbReference type="EMBL" id="NXI64310.1"/>
    </source>
</evidence>
<organism evidence="2 3">
    <name type="scientific">Anseranas semipalmata</name>
    <name type="common">Magpie goose</name>
    <name type="synonym">Anas semipalmata</name>
    <dbReference type="NCBI Taxonomy" id="8851"/>
    <lineage>
        <taxon>Eukaryota</taxon>
        <taxon>Metazoa</taxon>
        <taxon>Chordata</taxon>
        <taxon>Craniata</taxon>
        <taxon>Vertebrata</taxon>
        <taxon>Euteleostomi</taxon>
        <taxon>Archelosauria</taxon>
        <taxon>Archosauria</taxon>
        <taxon>Dinosauria</taxon>
        <taxon>Saurischia</taxon>
        <taxon>Theropoda</taxon>
        <taxon>Coelurosauria</taxon>
        <taxon>Aves</taxon>
        <taxon>Neognathae</taxon>
        <taxon>Galloanserae</taxon>
        <taxon>Anseriformes</taxon>
        <taxon>Anseranatidae</taxon>
        <taxon>Anseranas</taxon>
    </lineage>
</organism>
<dbReference type="InterPro" id="IPR013098">
    <property type="entry name" value="Ig_I-set"/>
</dbReference>
<evidence type="ECO:0000313" key="3">
    <source>
        <dbReference type="Proteomes" id="UP000567872"/>
    </source>
</evidence>
<dbReference type="InterPro" id="IPR003599">
    <property type="entry name" value="Ig_sub"/>
</dbReference>